<dbReference type="InterPro" id="IPR011006">
    <property type="entry name" value="CheY-like_superfamily"/>
</dbReference>
<evidence type="ECO:0000256" key="5">
    <source>
        <dbReference type="PROSITE-ProRule" id="PRU00169"/>
    </source>
</evidence>
<dbReference type="SMART" id="SM00421">
    <property type="entry name" value="HTH_LUXR"/>
    <property type="match status" value="1"/>
</dbReference>
<dbReference type="PROSITE" id="PS50110">
    <property type="entry name" value="RESPONSE_REGULATORY"/>
    <property type="match status" value="1"/>
</dbReference>
<dbReference type="GO" id="GO:0000160">
    <property type="term" value="P:phosphorelay signal transduction system"/>
    <property type="evidence" value="ECO:0007669"/>
    <property type="project" value="InterPro"/>
</dbReference>
<proteinExistence type="predicted"/>
<dbReference type="PANTHER" id="PTHR43214:SF24">
    <property type="entry name" value="TRANSCRIPTIONAL REGULATORY PROTEIN NARL-RELATED"/>
    <property type="match status" value="1"/>
</dbReference>
<dbReference type="InterPro" id="IPR016032">
    <property type="entry name" value="Sig_transdc_resp-reg_C-effctor"/>
</dbReference>
<keyword evidence="2" id="KW-0805">Transcription regulation</keyword>
<dbReference type="SUPFAM" id="SSF46894">
    <property type="entry name" value="C-terminal effector domain of the bipartite response regulators"/>
    <property type="match status" value="1"/>
</dbReference>
<dbReference type="InterPro" id="IPR058245">
    <property type="entry name" value="NreC/VraR/RcsB-like_REC"/>
</dbReference>
<dbReference type="Pfam" id="PF00196">
    <property type="entry name" value="GerE"/>
    <property type="match status" value="1"/>
</dbReference>
<dbReference type="Pfam" id="PF00072">
    <property type="entry name" value="Response_reg"/>
    <property type="match status" value="1"/>
</dbReference>
<dbReference type="EMBL" id="JAEACQ010000156">
    <property type="protein sequence ID" value="MBL7627112.1"/>
    <property type="molecule type" value="Genomic_DNA"/>
</dbReference>
<reference evidence="8" key="1">
    <citation type="submission" date="2020-12" db="EMBL/GenBank/DDBJ databases">
        <title>Genomic characterization of non-nitrogen-fixing Frankia strains.</title>
        <authorList>
            <person name="Carlos-Shanley C."/>
            <person name="Guerra T."/>
            <person name="Hahn D."/>
        </authorList>
    </citation>
    <scope>NUCLEOTIDE SEQUENCE</scope>
    <source>
        <strain evidence="8">CN6</strain>
    </source>
</reference>
<comment type="caution">
    <text evidence="8">The sequence shown here is derived from an EMBL/GenBank/DDBJ whole genome shotgun (WGS) entry which is preliminary data.</text>
</comment>
<evidence type="ECO:0000256" key="4">
    <source>
        <dbReference type="ARBA" id="ARBA00023163"/>
    </source>
</evidence>
<dbReference type="PROSITE" id="PS00622">
    <property type="entry name" value="HTH_LUXR_1"/>
    <property type="match status" value="1"/>
</dbReference>
<evidence type="ECO:0000313" key="8">
    <source>
        <dbReference type="EMBL" id="MBL7627112.1"/>
    </source>
</evidence>
<organism evidence="8 9">
    <name type="scientific">Frankia nepalensis</name>
    <dbReference type="NCBI Taxonomy" id="1836974"/>
    <lineage>
        <taxon>Bacteria</taxon>
        <taxon>Bacillati</taxon>
        <taxon>Actinomycetota</taxon>
        <taxon>Actinomycetes</taxon>
        <taxon>Frankiales</taxon>
        <taxon>Frankiaceae</taxon>
        <taxon>Frankia</taxon>
    </lineage>
</organism>
<dbReference type="PROSITE" id="PS50043">
    <property type="entry name" value="HTH_LUXR_2"/>
    <property type="match status" value="1"/>
</dbReference>
<gene>
    <name evidence="8" type="ORF">I7412_08015</name>
</gene>
<dbReference type="Proteomes" id="UP000604475">
    <property type="component" value="Unassembled WGS sequence"/>
</dbReference>
<evidence type="ECO:0000259" key="6">
    <source>
        <dbReference type="PROSITE" id="PS50043"/>
    </source>
</evidence>
<name>A0A937RB89_9ACTN</name>
<dbReference type="Gene3D" id="3.40.50.2300">
    <property type="match status" value="1"/>
</dbReference>
<feature type="modified residue" description="4-aspartylphosphate" evidence="5">
    <location>
        <position position="76"/>
    </location>
</feature>
<accession>A0A937RB89</accession>
<dbReference type="PANTHER" id="PTHR43214">
    <property type="entry name" value="TWO-COMPONENT RESPONSE REGULATOR"/>
    <property type="match status" value="1"/>
</dbReference>
<feature type="domain" description="HTH luxR-type" evidence="6">
    <location>
        <begin position="169"/>
        <end position="234"/>
    </location>
</feature>
<keyword evidence="1 5" id="KW-0597">Phosphoprotein</keyword>
<dbReference type="InterPro" id="IPR039420">
    <property type="entry name" value="WalR-like"/>
</dbReference>
<dbReference type="AlphaFoldDB" id="A0A937RB89"/>
<dbReference type="RefSeq" id="WP_203004693.1">
    <property type="nucleotide sequence ID" value="NZ_JADWYU010000088.1"/>
</dbReference>
<dbReference type="SMART" id="SM00448">
    <property type="entry name" value="REC"/>
    <property type="match status" value="1"/>
</dbReference>
<keyword evidence="9" id="KW-1185">Reference proteome</keyword>
<dbReference type="SUPFAM" id="SSF52172">
    <property type="entry name" value="CheY-like"/>
    <property type="match status" value="1"/>
</dbReference>
<keyword evidence="3" id="KW-0238">DNA-binding</keyword>
<evidence type="ECO:0000256" key="3">
    <source>
        <dbReference type="ARBA" id="ARBA00023125"/>
    </source>
</evidence>
<keyword evidence="4" id="KW-0804">Transcription</keyword>
<protein>
    <submittedName>
        <fullName evidence="8">Response regulator transcription factor</fullName>
    </submittedName>
</protein>
<dbReference type="InterPro" id="IPR001789">
    <property type="entry name" value="Sig_transdc_resp-reg_receiver"/>
</dbReference>
<dbReference type="GO" id="GO:0003677">
    <property type="term" value="F:DNA binding"/>
    <property type="evidence" value="ECO:0007669"/>
    <property type="project" value="UniProtKB-KW"/>
</dbReference>
<evidence type="ECO:0000259" key="7">
    <source>
        <dbReference type="PROSITE" id="PS50110"/>
    </source>
</evidence>
<feature type="domain" description="Response regulatory" evidence="7">
    <location>
        <begin position="17"/>
        <end position="141"/>
    </location>
</feature>
<dbReference type="CDD" id="cd17535">
    <property type="entry name" value="REC_NarL-like"/>
    <property type="match status" value="1"/>
</dbReference>
<evidence type="ECO:0000313" key="9">
    <source>
        <dbReference type="Proteomes" id="UP000604475"/>
    </source>
</evidence>
<sequence>MATGANSANPAPAPGIRVLLVDDQELIRAGLALVLSGEAEGESGDEPPIEIVGERSDGDEVVAAVRSLRPDIVLLDIRMARMDGIDAMRALARQGGYPPVLVLTTFSDDDALWGVIAAGAAGFILKDRPADDIIAAIRLVAAGGTWLDPSASGRLLAALRAAPRGDPALRRRIQRLSDRERQVLGAMARGATNQEIATALRVSERTVKAHVGSIFLKLEVRDRAGAIVAAFDAGLASALRPGT</sequence>
<dbReference type="InterPro" id="IPR000792">
    <property type="entry name" value="Tscrpt_reg_LuxR_C"/>
</dbReference>
<dbReference type="PRINTS" id="PR00038">
    <property type="entry name" value="HTHLUXR"/>
</dbReference>
<evidence type="ECO:0000256" key="2">
    <source>
        <dbReference type="ARBA" id="ARBA00023015"/>
    </source>
</evidence>
<evidence type="ECO:0000256" key="1">
    <source>
        <dbReference type="ARBA" id="ARBA00022553"/>
    </source>
</evidence>
<dbReference type="GO" id="GO:0006355">
    <property type="term" value="P:regulation of DNA-templated transcription"/>
    <property type="evidence" value="ECO:0007669"/>
    <property type="project" value="InterPro"/>
</dbReference>
<dbReference type="CDD" id="cd06170">
    <property type="entry name" value="LuxR_C_like"/>
    <property type="match status" value="1"/>
</dbReference>